<name>A0A8K0H1F1_9ROSA</name>
<sequence>MAGCGLEGKLLDRAWYNVTLCNCTIGDLCVIHNGVCIGQDGGATLYSAWTIKIKEEEGFSLSRAAMAGGATLYSAWTNKIKEEEGFRYIRSVLSLSRAAMAGGATLYSAWTIKIKEEEGFSLSRAAMAGGATLYSAWTIKIKEEEGFRTYYFYEFGRDEQRVALVAAVNSGKLIRDCASVIPETNLDKVIGPAWEFMMSAMRSSTAHFNAMEVAKADMCFKISAWPLKDASTSSTFSIVSSLLNMCFAVFNLDEE</sequence>
<keyword evidence="2" id="KW-1185">Reference proteome</keyword>
<dbReference type="PANTHER" id="PTHR37764:SF1">
    <property type="entry name" value="KETOSE_ALDOSE ISOMERASE, PUTATIVE (MOG1_PSBP_DUF1795-LIKE PHOTOSYSTEM II REACTION CENTER PSBP FAMILY PROTEIN)-RELATED"/>
    <property type="match status" value="1"/>
</dbReference>
<gene>
    <name evidence="1" type="ORF">FNV43_RR13565</name>
</gene>
<dbReference type="PANTHER" id="PTHR37764">
    <property type="entry name" value="KETOSE/ALDOSE ISOMERASE, PUTATIVE (MOG1/PSBP/DUF1795-LIKE PHOTOSYSTEM II REACTION CENTER PSBP FAMILY PROTEIN)-RELATED"/>
    <property type="match status" value="1"/>
</dbReference>
<dbReference type="GO" id="GO:0009507">
    <property type="term" value="C:chloroplast"/>
    <property type="evidence" value="ECO:0007669"/>
    <property type="project" value="TreeGrafter"/>
</dbReference>
<evidence type="ECO:0000313" key="1">
    <source>
        <dbReference type="EMBL" id="KAF3443875.1"/>
    </source>
</evidence>
<dbReference type="EMBL" id="VOIH02000006">
    <property type="protein sequence ID" value="KAF3443875.1"/>
    <property type="molecule type" value="Genomic_DNA"/>
</dbReference>
<dbReference type="Proteomes" id="UP000796880">
    <property type="component" value="Unassembled WGS sequence"/>
</dbReference>
<evidence type="ECO:0000313" key="2">
    <source>
        <dbReference type="Proteomes" id="UP000796880"/>
    </source>
</evidence>
<reference evidence="1" key="1">
    <citation type="submission" date="2020-03" db="EMBL/GenBank/DDBJ databases">
        <title>A high-quality chromosome-level genome assembly of a woody plant with both climbing and erect habits, Rhamnella rubrinervis.</title>
        <authorList>
            <person name="Lu Z."/>
            <person name="Yang Y."/>
            <person name="Zhu X."/>
            <person name="Sun Y."/>
        </authorList>
    </citation>
    <scope>NUCLEOTIDE SEQUENCE</scope>
    <source>
        <strain evidence="1">BYM</strain>
        <tissue evidence="1">Leaf</tissue>
    </source>
</reference>
<accession>A0A8K0H1F1</accession>
<proteinExistence type="predicted"/>
<comment type="caution">
    <text evidence="1">The sequence shown here is derived from an EMBL/GenBank/DDBJ whole genome shotgun (WGS) entry which is preliminary data.</text>
</comment>
<dbReference type="AlphaFoldDB" id="A0A8K0H1F1"/>
<dbReference type="OrthoDB" id="1621991at2759"/>
<organism evidence="1 2">
    <name type="scientific">Rhamnella rubrinervis</name>
    <dbReference type="NCBI Taxonomy" id="2594499"/>
    <lineage>
        <taxon>Eukaryota</taxon>
        <taxon>Viridiplantae</taxon>
        <taxon>Streptophyta</taxon>
        <taxon>Embryophyta</taxon>
        <taxon>Tracheophyta</taxon>
        <taxon>Spermatophyta</taxon>
        <taxon>Magnoliopsida</taxon>
        <taxon>eudicotyledons</taxon>
        <taxon>Gunneridae</taxon>
        <taxon>Pentapetalae</taxon>
        <taxon>rosids</taxon>
        <taxon>fabids</taxon>
        <taxon>Rosales</taxon>
        <taxon>Rhamnaceae</taxon>
        <taxon>rhamnoid group</taxon>
        <taxon>Rhamneae</taxon>
        <taxon>Rhamnella</taxon>
    </lineage>
</organism>
<protein>
    <submittedName>
        <fullName evidence="1">Uncharacterized protein</fullName>
    </submittedName>
</protein>